<evidence type="ECO:0000313" key="1">
    <source>
        <dbReference type="EnsemblMetazoa" id="XP_031781438"/>
    </source>
</evidence>
<dbReference type="EnsemblMetazoa" id="XM_031925578">
    <property type="protein sequence ID" value="XP_031781438"/>
    <property type="gene ID" value="LOC116416616"/>
</dbReference>
<dbReference type="SMR" id="A0A7M7Q890"/>
<evidence type="ECO:0000313" key="2">
    <source>
        <dbReference type="Proteomes" id="UP000002358"/>
    </source>
</evidence>
<keyword evidence="2" id="KW-1185">Reference proteome</keyword>
<dbReference type="InParanoid" id="A0A7M7Q890"/>
<accession>A0A7M7Q890</accession>
<proteinExistence type="predicted"/>
<protein>
    <submittedName>
        <fullName evidence="1">Uncharacterized protein</fullName>
    </submittedName>
</protein>
<dbReference type="AlphaFoldDB" id="A0A7M7Q890"/>
<sequence length="109" mass="12461">MLNTVKNIDNGRRMVLKNIDNGKRMLHQVPPKNKRMLNALSNIDNGKKMLVPLKDQNAMLNAAENIDNIKYVKVNRALPPKHHNGCYHKPIVSFIELKNEDTCDSTIDK</sequence>
<organism evidence="1 2">
    <name type="scientific">Nasonia vitripennis</name>
    <name type="common">Parasitic wasp</name>
    <dbReference type="NCBI Taxonomy" id="7425"/>
    <lineage>
        <taxon>Eukaryota</taxon>
        <taxon>Metazoa</taxon>
        <taxon>Ecdysozoa</taxon>
        <taxon>Arthropoda</taxon>
        <taxon>Hexapoda</taxon>
        <taxon>Insecta</taxon>
        <taxon>Pterygota</taxon>
        <taxon>Neoptera</taxon>
        <taxon>Endopterygota</taxon>
        <taxon>Hymenoptera</taxon>
        <taxon>Apocrita</taxon>
        <taxon>Proctotrupomorpha</taxon>
        <taxon>Chalcidoidea</taxon>
        <taxon>Pteromalidae</taxon>
        <taxon>Pteromalinae</taxon>
        <taxon>Nasonia</taxon>
    </lineage>
</organism>
<dbReference type="KEGG" id="nvi:116416616"/>
<reference evidence="1" key="1">
    <citation type="submission" date="2021-01" db="UniProtKB">
        <authorList>
            <consortium name="EnsemblMetazoa"/>
        </authorList>
    </citation>
    <scope>IDENTIFICATION</scope>
</reference>
<dbReference type="GeneID" id="116416616"/>
<dbReference type="RefSeq" id="XP_031781438.1">
    <property type="nucleotide sequence ID" value="XM_031925578.1"/>
</dbReference>
<name>A0A7M7Q890_NASVI</name>
<dbReference type="Proteomes" id="UP000002358">
    <property type="component" value="Unassembled WGS sequence"/>
</dbReference>